<gene>
    <name evidence="2" type="ORF">SAMN05192584_101291</name>
</gene>
<dbReference type="OrthoDB" id="428263at2"/>
<reference evidence="3" key="1">
    <citation type="submission" date="2016-10" db="EMBL/GenBank/DDBJ databases">
        <authorList>
            <person name="Varghese N."/>
            <person name="Submissions S."/>
        </authorList>
    </citation>
    <scope>NUCLEOTIDE SEQUENCE [LARGE SCALE GENOMIC DNA]</scope>
    <source>
        <strain evidence="3">PL19</strain>
    </source>
</reference>
<dbReference type="AlphaFoldDB" id="A0A1I3U5J3"/>
<evidence type="ECO:0000313" key="3">
    <source>
        <dbReference type="Proteomes" id="UP000198928"/>
    </source>
</evidence>
<sequence>MRALTTLALLAGTVATGLMAGLFAGFAYAVMPGLRRGDDHTFVTAMRRINEAILNGWFLGCFMGAPVVLAAAVALQWAGDGGAALPFTVAGLVLYLVMFAVTAAVNVPLNERLAAAGEPDDASGLAAIRERFESSWVAWNTVRAVAATAAFGCLAWALVLYGRATG</sequence>
<dbReference type="Pfam" id="PF08592">
    <property type="entry name" value="Anthrone_oxy"/>
    <property type="match status" value="1"/>
</dbReference>
<accession>A0A1I3U5J3</accession>
<evidence type="ECO:0000313" key="2">
    <source>
        <dbReference type="EMBL" id="SFJ78013.1"/>
    </source>
</evidence>
<keyword evidence="3" id="KW-1185">Reference proteome</keyword>
<feature type="transmembrane region" description="Helical" evidence="1">
    <location>
        <begin position="141"/>
        <end position="161"/>
    </location>
</feature>
<keyword evidence="1" id="KW-0472">Membrane</keyword>
<proteinExistence type="predicted"/>
<dbReference type="InterPro" id="IPR013901">
    <property type="entry name" value="Anthrone_oxy"/>
</dbReference>
<protein>
    <submittedName>
        <fullName evidence="2">Uncharacterized membrane protein</fullName>
    </submittedName>
</protein>
<feature type="transmembrane region" description="Helical" evidence="1">
    <location>
        <begin position="53"/>
        <end position="75"/>
    </location>
</feature>
<keyword evidence="1" id="KW-0812">Transmembrane</keyword>
<feature type="transmembrane region" description="Helical" evidence="1">
    <location>
        <begin position="82"/>
        <end position="105"/>
    </location>
</feature>
<dbReference type="Proteomes" id="UP000198928">
    <property type="component" value="Unassembled WGS sequence"/>
</dbReference>
<organism evidence="2 3">
    <name type="scientific">Streptomyces pini</name>
    <dbReference type="NCBI Taxonomy" id="1520580"/>
    <lineage>
        <taxon>Bacteria</taxon>
        <taxon>Bacillati</taxon>
        <taxon>Actinomycetota</taxon>
        <taxon>Actinomycetes</taxon>
        <taxon>Kitasatosporales</taxon>
        <taxon>Streptomycetaceae</taxon>
        <taxon>Streptomyces</taxon>
    </lineage>
</organism>
<dbReference type="EMBL" id="FOSG01000001">
    <property type="protein sequence ID" value="SFJ78013.1"/>
    <property type="molecule type" value="Genomic_DNA"/>
</dbReference>
<name>A0A1I3U5J3_9ACTN</name>
<dbReference type="RefSeq" id="WP_093846871.1">
    <property type="nucleotide sequence ID" value="NZ_FOSG01000001.1"/>
</dbReference>
<keyword evidence="1" id="KW-1133">Transmembrane helix</keyword>
<evidence type="ECO:0000256" key="1">
    <source>
        <dbReference type="SAM" id="Phobius"/>
    </source>
</evidence>